<evidence type="ECO:0000313" key="2">
    <source>
        <dbReference type="Proteomes" id="UP000182975"/>
    </source>
</evidence>
<sequence length="409" mass="47479">MQCFHGNLTVDVFKAHHARMRQEIASLSAERMDKTDRDAWIDYYVSQYEIDCLAIYPESMQLELDEKTLQEYNHWSRMDPSEPKYFDVAGFRATCMVPYTGDPELFKVTPMTHTLRTFEIERLDRPNKDGVGYFVLVYEVTQREATADGIRKHFQEEVGDYVTAAEHIRMDAKQFNDSLRQQVEQAVDKRISELDKFASIRQGLNLPLRRVKDAPMAKPVSLPRKKKLVFNMPRPSEQGESYCIADVDYEHITEIIDSCCSIMEQAPGSYVSFGEEQLRDHILSVLNTHYENATGETFRKKGKTDINVPFEGHAAYIAECKIWHGRKAFLAAIDQLFSYTTWRDTKVSVIVFNKDIKNFETVLDAVQDALDEVSIQEGRPKHSQWYCKIQNKYDERIMHVTVQVFNLHA</sequence>
<organism evidence="1 2">
    <name type="scientific">Denitrobacterium detoxificans</name>
    <dbReference type="NCBI Taxonomy" id="79604"/>
    <lineage>
        <taxon>Bacteria</taxon>
        <taxon>Bacillati</taxon>
        <taxon>Actinomycetota</taxon>
        <taxon>Coriobacteriia</taxon>
        <taxon>Eggerthellales</taxon>
        <taxon>Eggerthellaceae</taxon>
        <taxon>Denitrobacterium</taxon>
    </lineage>
</organism>
<dbReference type="EMBL" id="FOEC01000006">
    <property type="protein sequence ID" value="SEO76315.1"/>
    <property type="molecule type" value="Genomic_DNA"/>
</dbReference>
<dbReference type="KEGG" id="ddt:AAY81_06375"/>
<proteinExistence type="predicted"/>
<evidence type="ECO:0000313" key="1">
    <source>
        <dbReference type="EMBL" id="SEO76315.1"/>
    </source>
</evidence>
<dbReference type="AlphaFoldDB" id="A0A172RYL4"/>
<protein>
    <submittedName>
        <fullName evidence="1">Uncharacterized protein</fullName>
    </submittedName>
</protein>
<accession>A0A172RYL4</accession>
<dbReference type="Proteomes" id="UP000182975">
    <property type="component" value="Unassembled WGS sequence"/>
</dbReference>
<dbReference type="STRING" id="79604.AAY81_06375"/>
<keyword evidence="2" id="KW-1185">Reference proteome</keyword>
<reference evidence="2" key="1">
    <citation type="submission" date="2016-10" db="EMBL/GenBank/DDBJ databases">
        <authorList>
            <person name="Varghese N."/>
        </authorList>
    </citation>
    <scope>NUCLEOTIDE SEQUENCE [LARGE SCALE GENOMIC DNA]</scope>
    <source>
        <strain evidence="2">DSM 21843</strain>
    </source>
</reference>
<name>A0A172RYL4_9ACTN</name>
<gene>
    <name evidence="1" type="ORF">SAMN02910314_01110</name>
</gene>